<keyword evidence="1" id="KW-0732">Signal</keyword>
<proteinExistence type="predicted"/>
<evidence type="ECO:0000256" key="1">
    <source>
        <dbReference type="SAM" id="SignalP"/>
    </source>
</evidence>
<dbReference type="Proteomes" id="UP000192578">
    <property type="component" value="Unassembled WGS sequence"/>
</dbReference>
<sequence length="265" mass="29412">MWLHLVHWLLVGSSVFLGSLSACCLKDGQVCKKNLPRQCWEPLDHELDESGPDTLYTCRRKKNPVILTPCPAGCHQDPQNSDSDICVPATIPLKTTSKSKVGVINWIDNWANGCVFPGNSNNKIVDLQMEGSSCGPKCQEILECTHFEFNPTNKMCRLKRGRMIQSQAVRHGNMICGVRKGAEAVDWSTAIGPKIVTFHKARRSAATTSIPRSAVGNARKDDDCTHYAFNQNDGKCRRRVVLRTRKTPSILPIQNVSADCAIKRP</sequence>
<comment type="caution">
    <text evidence="3">The sequence shown here is derived from an EMBL/GenBank/DDBJ whole genome shotgun (WGS) entry which is preliminary data.</text>
</comment>
<feature type="chain" id="PRO_5040979598" description="Apple domain-containing protein" evidence="1">
    <location>
        <begin position="22"/>
        <end position="265"/>
    </location>
</feature>
<dbReference type="Pfam" id="PF00024">
    <property type="entry name" value="PAN_1"/>
    <property type="match status" value="1"/>
</dbReference>
<dbReference type="AlphaFoldDB" id="A0A9X6NB11"/>
<accession>A0A9X6NB11</accession>
<dbReference type="OrthoDB" id="2447511at2759"/>
<keyword evidence="4" id="KW-1185">Reference proteome</keyword>
<feature type="signal peptide" evidence="1">
    <location>
        <begin position="1"/>
        <end position="21"/>
    </location>
</feature>
<dbReference type="InterPro" id="IPR003609">
    <property type="entry name" value="Pan_app"/>
</dbReference>
<evidence type="ECO:0000259" key="2">
    <source>
        <dbReference type="Pfam" id="PF00024"/>
    </source>
</evidence>
<name>A0A9X6NB11_HYPEX</name>
<evidence type="ECO:0000313" key="4">
    <source>
        <dbReference type="Proteomes" id="UP000192578"/>
    </source>
</evidence>
<dbReference type="EMBL" id="MTYJ01000209">
    <property type="protein sequence ID" value="OWA50940.1"/>
    <property type="molecule type" value="Genomic_DNA"/>
</dbReference>
<reference evidence="4" key="1">
    <citation type="submission" date="2017-01" db="EMBL/GenBank/DDBJ databases">
        <title>Comparative genomics of anhydrobiosis in the tardigrade Hypsibius dujardini.</title>
        <authorList>
            <person name="Yoshida Y."/>
            <person name="Koutsovoulos G."/>
            <person name="Laetsch D."/>
            <person name="Stevens L."/>
            <person name="Kumar S."/>
            <person name="Horikawa D."/>
            <person name="Ishino K."/>
            <person name="Komine S."/>
            <person name="Tomita M."/>
            <person name="Blaxter M."/>
            <person name="Arakawa K."/>
        </authorList>
    </citation>
    <scope>NUCLEOTIDE SEQUENCE [LARGE SCALE GENOMIC DNA]</scope>
    <source>
        <strain evidence="4">Z151</strain>
    </source>
</reference>
<organism evidence="3 4">
    <name type="scientific">Hypsibius exemplaris</name>
    <name type="common">Freshwater tardigrade</name>
    <dbReference type="NCBI Taxonomy" id="2072580"/>
    <lineage>
        <taxon>Eukaryota</taxon>
        <taxon>Metazoa</taxon>
        <taxon>Ecdysozoa</taxon>
        <taxon>Tardigrada</taxon>
        <taxon>Eutardigrada</taxon>
        <taxon>Parachela</taxon>
        <taxon>Hypsibioidea</taxon>
        <taxon>Hypsibiidae</taxon>
        <taxon>Hypsibius</taxon>
    </lineage>
</organism>
<feature type="domain" description="Apple" evidence="2">
    <location>
        <begin position="131"/>
        <end position="169"/>
    </location>
</feature>
<protein>
    <recommendedName>
        <fullName evidence="2">Apple domain-containing protein</fullName>
    </recommendedName>
</protein>
<gene>
    <name evidence="3" type="ORF">BV898_15441</name>
</gene>
<dbReference type="Gene3D" id="3.50.4.10">
    <property type="entry name" value="Hepatocyte Growth Factor"/>
    <property type="match status" value="1"/>
</dbReference>
<evidence type="ECO:0000313" key="3">
    <source>
        <dbReference type="EMBL" id="OWA50940.1"/>
    </source>
</evidence>